<dbReference type="EC" id="3.1.-.-" evidence="5"/>
<evidence type="ECO:0000256" key="4">
    <source>
        <dbReference type="ARBA" id="ARBA00022801"/>
    </source>
</evidence>
<dbReference type="GO" id="GO:0004518">
    <property type="term" value="F:nuclease activity"/>
    <property type="evidence" value="ECO:0007669"/>
    <property type="project" value="UniProtKB-KW"/>
</dbReference>
<name>A0A6M1LFV1_9PROT</name>
<reference evidence="7 8" key="1">
    <citation type="submission" date="2020-03" db="EMBL/GenBank/DDBJ databases">
        <title>Roseomonas stagni sp. nov., isolated from pond water in Japan.</title>
        <authorList>
            <person name="Furuhata K."/>
            <person name="Miyamoto H."/>
            <person name="Goto K."/>
        </authorList>
    </citation>
    <scope>NUCLEOTIDE SEQUENCE [LARGE SCALE GENOMIC DNA]</scope>
    <source>
        <strain evidence="7 8">PeD5</strain>
    </source>
</reference>
<keyword evidence="4 5" id="KW-0378">Hydrolase</keyword>
<dbReference type="HAMAP" id="MF_00651">
    <property type="entry name" value="Nuclease_YqgF"/>
    <property type="match status" value="1"/>
</dbReference>
<protein>
    <recommendedName>
        <fullName evidence="5">Putative pre-16S rRNA nuclease</fullName>
        <ecNumber evidence="5">3.1.-.-</ecNumber>
    </recommendedName>
</protein>
<gene>
    <name evidence="7" type="primary">ruvX</name>
    <name evidence="7" type="ORF">G3576_04050</name>
</gene>
<comment type="caution">
    <text evidence="7">The sequence shown here is derived from an EMBL/GenBank/DDBJ whole genome shotgun (WGS) entry which is preliminary data.</text>
</comment>
<sequence>MPIFNMADLRAALPRHSRLIGIDPGARTIGLALSDVLLMLATPYGSLPRGKMGRTAADLAAIAAKEGAGGLVVGLPLSMDGSFGPAAQAAKDFGRDLANAAGLPVAFWDERLSSAAVNRAMIEADVTRAKRAKAVDAAAAAYMLQAALDASVPPG</sequence>
<dbReference type="GO" id="GO:0000967">
    <property type="term" value="P:rRNA 5'-end processing"/>
    <property type="evidence" value="ECO:0007669"/>
    <property type="project" value="UniProtKB-UniRule"/>
</dbReference>
<comment type="subcellular location">
    <subcellularLocation>
        <location evidence="5">Cytoplasm</location>
    </subcellularLocation>
</comment>
<dbReference type="Gene3D" id="3.30.420.140">
    <property type="entry name" value="YqgF/RNase H-like domain"/>
    <property type="match status" value="1"/>
</dbReference>
<comment type="similarity">
    <text evidence="5">Belongs to the YqgF HJR family.</text>
</comment>
<keyword evidence="3 5" id="KW-0540">Nuclease</keyword>
<dbReference type="RefSeq" id="WP_164693012.1">
    <property type="nucleotide sequence ID" value="NZ_JAAIKB010000001.1"/>
</dbReference>
<evidence type="ECO:0000256" key="3">
    <source>
        <dbReference type="ARBA" id="ARBA00022722"/>
    </source>
</evidence>
<evidence type="ECO:0000313" key="8">
    <source>
        <dbReference type="Proteomes" id="UP000475385"/>
    </source>
</evidence>
<dbReference type="EMBL" id="JAAIKB010000001">
    <property type="protein sequence ID" value="NGM19175.1"/>
    <property type="molecule type" value="Genomic_DNA"/>
</dbReference>
<evidence type="ECO:0000256" key="2">
    <source>
        <dbReference type="ARBA" id="ARBA00022517"/>
    </source>
</evidence>
<dbReference type="Proteomes" id="UP000475385">
    <property type="component" value="Unassembled WGS sequence"/>
</dbReference>
<dbReference type="CDD" id="cd16964">
    <property type="entry name" value="YqgF"/>
    <property type="match status" value="1"/>
</dbReference>
<evidence type="ECO:0000256" key="1">
    <source>
        <dbReference type="ARBA" id="ARBA00022490"/>
    </source>
</evidence>
<dbReference type="InterPro" id="IPR037027">
    <property type="entry name" value="YqgF/RNaseH-like_dom_sf"/>
</dbReference>
<dbReference type="AlphaFoldDB" id="A0A6M1LFV1"/>
<dbReference type="PANTHER" id="PTHR33317">
    <property type="entry name" value="POLYNUCLEOTIDYL TRANSFERASE, RIBONUCLEASE H-LIKE SUPERFAMILY PROTEIN"/>
    <property type="match status" value="1"/>
</dbReference>
<dbReference type="Pfam" id="PF03652">
    <property type="entry name" value="RuvX"/>
    <property type="match status" value="1"/>
</dbReference>
<dbReference type="InterPro" id="IPR006641">
    <property type="entry name" value="YqgF/RNaseH-like_dom"/>
</dbReference>
<dbReference type="InterPro" id="IPR005227">
    <property type="entry name" value="YqgF"/>
</dbReference>
<evidence type="ECO:0000259" key="6">
    <source>
        <dbReference type="SMART" id="SM00732"/>
    </source>
</evidence>
<evidence type="ECO:0000256" key="5">
    <source>
        <dbReference type="HAMAP-Rule" id="MF_00651"/>
    </source>
</evidence>
<feature type="domain" description="YqgF/RNase H-like" evidence="6">
    <location>
        <begin position="17"/>
        <end position="117"/>
    </location>
</feature>
<dbReference type="SMART" id="SM00732">
    <property type="entry name" value="YqgFc"/>
    <property type="match status" value="1"/>
</dbReference>
<dbReference type="SUPFAM" id="SSF53098">
    <property type="entry name" value="Ribonuclease H-like"/>
    <property type="match status" value="1"/>
</dbReference>
<keyword evidence="1 5" id="KW-0963">Cytoplasm</keyword>
<dbReference type="GO" id="GO:0016788">
    <property type="term" value="F:hydrolase activity, acting on ester bonds"/>
    <property type="evidence" value="ECO:0007669"/>
    <property type="project" value="UniProtKB-UniRule"/>
</dbReference>
<dbReference type="InterPro" id="IPR012337">
    <property type="entry name" value="RNaseH-like_sf"/>
</dbReference>
<organism evidence="7 8">
    <name type="scientific">Falsiroseomonas algicola</name>
    <dbReference type="NCBI Taxonomy" id="2716930"/>
    <lineage>
        <taxon>Bacteria</taxon>
        <taxon>Pseudomonadati</taxon>
        <taxon>Pseudomonadota</taxon>
        <taxon>Alphaproteobacteria</taxon>
        <taxon>Acetobacterales</taxon>
        <taxon>Roseomonadaceae</taxon>
        <taxon>Falsiroseomonas</taxon>
    </lineage>
</organism>
<dbReference type="NCBIfam" id="TIGR00250">
    <property type="entry name" value="RNAse_H_YqgF"/>
    <property type="match status" value="1"/>
</dbReference>
<dbReference type="PANTHER" id="PTHR33317:SF4">
    <property type="entry name" value="POLYNUCLEOTIDYL TRANSFERASE, RIBONUCLEASE H-LIKE SUPERFAMILY PROTEIN"/>
    <property type="match status" value="1"/>
</dbReference>
<proteinExistence type="inferred from homology"/>
<keyword evidence="8" id="KW-1185">Reference proteome</keyword>
<keyword evidence="2 5" id="KW-0690">Ribosome biogenesis</keyword>
<dbReference type="GO" id="GO:0005829">
    <property type="term" value="C:cytosol"/>
    <property type="evidence" value="ECO:0007669"/>
    <property type="project" value="TreeGrafter"/>
</dbReference>
<accession>A0A6M1LFV1</accession>
<evidence type="ECO:0000313" key="7">
    <source>
        <dbReference type="EMBL" id="NGM19175.1"/>
    </source>
</evidence>
<comment type="function">
    <text evidence="5">Could be a nuclease involved in processing of the 5'-end of pre-16S rRNA.</text>
</comment>